<keyword evidence="2" id="KW-1185">Reference proteome</keyword>
<dbReference type="AlphaFoldDB" id="A0A1H2SW12"/>
<reference evidence="1 2" key="1">
    <citation type="submission" date="2016-10" db="EMBL/GenBank/DDBJ databases">
        <authorList>
            <person name="Varghese N."/>
            <person name="Submissions S."/>
        </authorList>
    </citation>
    <scope>NUCLEOTIDE SEQUENCE [LARGE SCALE GENOMIC DNA]</scope>
    <source>
        <strain evidence="1 2">DSM 11449</strain>
    </source>
</reference>
<accession>A0A1H2SW12</accession>
<protein>
    <submittedName>
        <fullName evidence="1">Uncharacterized protein</fullName>
    </submittedName>
</protein>
<name>A0A1H2SW12_9FLAO</name>
<comment type="caution">
    <text evidence="1">The sequence shown here is derived from an EMBL/GenBank/DDBJ whole genome shotgun (WGS) entry which is preliminary data.</text>
</comment>
<gene>
    <name evidence="1" type="ORF">SAMN05444420_1021</name>
</gene>
<sequence>MEIKNNKTKSQSTVFLPIFSHLVLPSEVMEILTINHLKNNSKKFIEIFCQFKKKLYFCTRFRKGSEFIKIGQKIFLKKDLVVSKKGCNFAPAFKKGVKFKKRLKIFFEKDLVN</sequence>
<dbReference type="EMBL" id="FNND01000002">
    <property type="protein sequence ID" value="SDW35792.1"/>
    <property type="molecule type" value="Genomic_DNA"/>
</dbReference>
<dbReference type="Proteomes" id="UP000182771">
    <property type="component" value="Unassembled WGS sequence"/>
</dbReference>
<evidence type="ECO:0000313" key="1">
    <source>
        <dbReference type="EMBL" id="SDW35792.1"/>
    </source>
</evidence>
<organism evidence="1 2">
    <name type="scientific">Capnocytophaga granulosa</name>
    <dbReference type="NCBI Taxonomy" id="45242"/>
    <lineage>
        <taxon>Bacteria</taxon>
        <taxon>Pseudomonadati</taxon>
        <taxon>Bacteroidota</taxon>
        <taxon>Flavobacteriia</taxon>
        <taxon>Flavobacteriales</taxon>
        <taxon>Flavobacteriaceae</taxon>
        <taxon>Capnocytophaga</taxon>
    </lineage>
</organism>
<evidence type="ECO:0000313" key="2">
    <source>
        <dbReference type="Proteomes" id="UP000182771"/>
    </source>
</evidence>
<proteinExistence type="predicted"/>